<dbReference type="InterPro" id="IPR038582">
    <property type="entry name" value="Ribosomal_eS31_euk-type_sf"/>
</dbReference>
<dbReference type="GO" id="GO:0005737">
    <property type="term" value="C:cytoplasm"/>
    <property type="evidence" value="ECO:0007669"/>
    <property type="project" value="UniProtKB-SubCell"/>
</dbReference>
<keyword evidence="6" id="KW-0862">Zinc</keyword>
<dbReference type="SMART" id="SM01402">
    <property type="entry name" value="Ribosomal_S27"/>
    <property type="match status" value="1"/>
</dbReference>
<dbReference type="InterPro" id="IPR002906">
    <property type="entry name" value="Ribosomal_eS31"/>
</dbReference>
<dbReference type="SUPFAM" id="SSF54236">
    <property type="entry name" value="Ubiquitin-like"/>
    <property type="match status" value="1"/>
</dbReference>
<dbReference type="InterPro" id="IPR019956">
    <property type="entry name" value="Ubiquitin_dom"/>
</dbReference>
<gene>
    <name evidence="10" type="ORF">SCHPADRAFT_845717</name>
</gene>
<dbReference type="Gene3D" id="6.20.50.150">
    <property type="match status" value="1"/>
</dbReference>
<dbReference type="InterPro" id="IPR000626">
    <property type="entry name" value="Ubiquitin-like_dom"/>
</dbReference>
<sequence>MQIFVKTLTGKTITLEVESSDTIDNVKSKIQDKEGIPPDQQRLIFAGKQLEDGRSLSDYNIQKESTLHLVLRLRGGGKKRKKKTYTTPKKIKHKRKKVKMAVLKYYKVDSDGKIKRLRNDCPAPTCGAGVFMSKHINRQYCGKCGLTYIRDPTAAK</sequence>
<dbReference type="InterPro" id="IPR029071">
    <property type="entry name" value="Ubiquitin-like_domsf"/>
</dbReference>
<reference evidence="10 11" key="1">
    <citation type="submission" date="2015-04" db="EMBL/GenBank/DDBJ databases">
        <title>Complete genome sequence of Schizopora paradoxa KUC8140, a cosmopolitan wood degrader in East Asia.</title>
        <authorList>
            <consortium name="DOE Joint Genome Institute"/>
            <person name="Min B."/>
            <person name="Park H."/>
            <person name="Jang Y."/>
            <person name="Kim J.-J."/>
            <person name="Kim K.H."/>
            <person name="Pangilinan J."/>
            <person name="Lipzen A."/>
            <person name="Riley R."/>
            <person name="Grigoriev I.V."/>
            <person name="Spatafora J.W."/>
            <person name="Choi I.-G."/>
        </authorList>
    </citation>
    <scope>NUCLEOTIDE SEQUENCE [LARGE SCALE GENOMIC DNA]</scope>
    <source>
        <strain evidence="10 11">KUC8140</strain>
    </source>
</reference>
<dbReference type="Pfam" id="PF00240">
    <property type="entry name" value="ubiquitin"/>
    <property type="match status" value="1"/>
</dbReference>
<evidence type="ECO:0000256" key="7">
    <source>
        <dbReference type="ARBA" id="ARBA00022980"/>
    </source>
</evidence>
<dbReference type="SUPFAM" id="SSF57829">
    <property type="entry name" value="Zn-binding ribosomal proteins"/>
    <property type="match status" value="1"/>
</dbReference>
<name>A0A0H2S8J0_9AGAM</name>
<dbReference type="AlphaFoldDB" id="A0A0H2S8J0"/>
<protein>
    <submittedName>
        <fullName evidence="10">Ubiquitin-domain-containing protein</fullName>
    </submittedName>
</protein>
<keyword evidence="8" id="KW-0687">Ribonucleoprotein</keyword>
<organism evidence="10 11">
    <name type="scientific">Schizopora paradoxa</name>
    <dbReference type="NCBI Taxonomy" id="27342"/>
    <lineage>
        <taxon>Eukaryota</taxon>
        <taxon>Fungi</taxon>
        <taxon>Dikarya</taxon>
        <taxon>Basidiomycota</taxon>
        <taxon>Agaricomycotina</taxon>
        <taxon>Agaricomycetes</taxon>
        <taxon>Hymenochaetales</taxon>
        <taxon>Schizoporaceae</taxon>
        <taxon>Schizopora</taxon>
    </lineage>
</organism>
<keyword evidence="11" id="KW-1185">Reference proteome</keyword>
<evidence type="ECO:0000256" key="2">
    <source>
        <dbReference type="ARBA" id="ARBA00008373"/>
    </source>
</evidence>
<proteinExistence type="inferred from homology"/>
<evidence type="ECO:0000256" key="6">
    <source>
        <dbReference type="ARBA" id="ARBA00022833"/>
    </source>
</evidence>
<dbReference type="GO" id="GO:1990904">
    <property type="term" value="C:ribonucleoprotein complex"/>
    <property type="evidence" value="ECO:0007669"/>
    <property type="project" value="UniProtKB-KW"/>
</dbReference>
<accession>A0A0H2S8J0</accession>
<dbReference type="Pfam" id="PF01599">
    <property type="entry name" value="Ribosomal_S27"/>
    <property type="match status" value="1"/>
</dbReference>
<dbReference type="STRING" id="27342.A0A0H2S8J0"/>
<evidence type="ECO:0000256" key="1">
    <source>
        <dbReference type="ARBA" id="ARBA00004496"/>
    </source>
</evidence>
<dbReference type="InParanoid" id="A0A0H2S8J0"/>
<dbReference type="PANTHER" id="PTHR10666">
    <property type="entry name" value="UBIQUITIN"/>
    <property type="match status" value="1"/>
</dbReference>
<dbReference type="Proteomes" id="UP000053477">
    <property type="component" value="Unassembled WGS sequence"/>
</dbReference>
<comment type="similarity">
    <text evidence="3">In the C-terminal section; belongs to the eukaryotic ribosomal protein eS31 family.</text>
</comment>
<dbReference type="InterPro" id="IPR050158">
    <property type="entry name" value="Ubiquitin_ubiquitin-like"/>
</dbReference>
<evidence type="ECO:0000259" key="9">
    <source>
        <dbReference type="PROSITE" id="PS50053"/>
    </source>
</evidence>
<dbReference type="InterPro" id="IPR019954">
    <property type="entry name" value="Ubiquitin_CS"/>
</dbReference>
<dbReference type="InterPro" id="IPR011332">
    <property type="entry name" value="Ribosomal_zn-bd"/>
</dbReference>
<dbReference type="SMART" id="SM00213">
    <property type="entry name" value="UBQ"/>
    <property type="match status" value="1"/>
</dbReference>
<dbReference type="GO" id="GO:0006412">
    <property type="term" value="P:translation"/>
    <property type="evidence" value="ECO:0007669"/>
    <property type="project" value="InterPro"/>
</dbReference>
<keyword evidence="5" id="KW-1017">Isopeptide bond</keyword>
<evidence type="ECO:0000256" key="4">
    <source>
        <dbReference type="ARBA" id="ARBA00022490"/>
    </source>
</evidence>
<dbReference type="OrthoDB" id="428577at2759"/>
<dbReference type="PRINTS" id="PR00348">
    <property type="entry name" value="UBIQUITIN"/>
</dbReference>
<dbReference type="FunCoup" id="A0A0H2S8J0">
    <property type="interactions" value="572"/>
</dbReference>
<dbReference type="GO" id="GO:0031386">
    <property type="term" value="F:protein tag activity"/>
    <property type="evidence" value="ECO:0007669"/>
    <property type="project" value="UniProtKB-ARBA"/>
</dbReference>
<comment type="similarity">
    <text evidence="2">In the N-terminal section; belongs to the ubiquitin family.</text>
</comment>
<feature type="domain" description="Ubiquitin-like" evidence="9">
    <location>
        <begin position="1"/>
        <end position="76"/>
    </location>
</feature>
<evidence type="ECO:0000256" key="8">
    <source>
        <dbReference type="ARBA" id="ARBA00023274"/>
    </source>
</evidence>
<dbReference type="GO" id="GO:0003735">
    <property type="term" value="F:structural constituent of ribosome"/>
    <property type="evidence" value="ECO:0007669"/>
    <property type="project" value="InterPro"/>
</dbReference>
<dbReference type="PROSITE" id="PS50053">
    <property type="entry name" value="UBIQUITIN_2"/>
    <property type="match status" value="1"/>
</dbReference>
<dbReference type="FunFam" id="3.10.20.90:FF:000008">
    <property type="entry name" value="Ubiquitin-40S ribosomal protein S27a"/>
    <property type="match status" value="1"/>
</dbReference>
<dbReference type="GO" id="GO:0005840">
    <property type="term" value="C:ribosome"/>
    <property type="evidence" value="ECO:0007669"/>
    <property type="project" value="UniProtKB-KW"/>
</dbReference>
<dbReference type="EMBL" id="KQ085899">
    <property type="protein sequence ID" value="KLO17943.1"/>
    <property type="molecule type" value="Genomic_DNA"/>
</dbReference>
<evidence type="ECO:0000256" key="3">
    <source>
        <dbReference type="ARBA" id="ARBA00009891"/>
    </source>
</evidence>
<dbReference type="Gene3D" id="3.10.20.90">
    <property type="entry name" value="Phosphatidylinositol 3-kinase Catalytic Subunit, Chain A, domain 1"/>
    <property type="match status" value="1"/>
</dbReference>
<evidence type="ECO:0000313" key="11">
    <source>
        <dbReference type="Proteomes" id="UP000053477"/>
    </source>
</evidence>
<evidence type="ECO:0000256" key="5">
    <source>
        <dbReference type="ARBA" id="ARBA00022499"/>
    </source>
</evidence>
<comment type="subcellular location">
    <subcellularLocation>
        <location evidence="1">Cytoplasm</location>
    </subcellularLocation>
</comment>
<keyword evidence="7" id="KW-0689">Ribosomal protein</keyword>
<keyword evidence="4" id="KW-0963">Cytoplasm</keyword>
<evidence type="ECO:0000313" key="10">
    <source>
        <dbReference type="EMBL" id="KLO17943.1"/>
    </source>
</evidence>
<dbReference type="CDD" id="cd01803">
    <property type="entry name" value="Ubl_ubiquitin"/>
    <property type="match status" value="1"/>
</dbReference>
<dbReference type="PROSITE" id="PS00299">
    <property type="entry name" value="UBIQUITIN_1"/>
    <property type="match status" value="1"/>
</dbReference>